<proteinExistence type="predicted"/>
<dbReference type="EMBL" id="RXHI01000018">
    <property type="protein sequence ID" value="RUA22360.1"/>
    <property type="molecule type" value="Genomic_DNA"/>
</dbReference>
<gene>
    <name evidence="2" type="ORF">DSL92_06175</name>
</gene>
<name>A0A3S0Q137_9GAMM</name>
<feature type="compositionally biased region" description="Low complexity" evidence="1">
    <location>
        <begin position="134"/>
        <end position="146"/>
    </location>
</feature>
<reference evidence="2" key="1">
    <citation type="submission" date="2018-12" db="EMBL/GenBank/DDBJ databases">
        <authorList>
            <person name="Jadhav K."/>
            <person name="Kushwaha B."/>
            <person name="Jadhav I."/>
        </authorList>
    </citation>
    <scope>NUCLEOTIDE SEQUENCE [LARGE SCALE GENOMIC DNA]</scope>
    <source>
        <strain evidence="2">SBS 10</strain>
    </source>
</reference>
<dbReference type="AlphaFoldDB" id="A0A3S0Q137"/>
<feature type="region of interest" description="Disordered" evidence="1">
    <location>
        <begin position="134"/>
        <end position="153"/>
    </location>
</feature>
<protein>
    <submittedName>
        <fullName evidence="2">Uncharacterized protein</fullName>
    </submittedName>
</protein>
<organism evidence="2">
    <name type="scientific">Billgrantia gudaonensis</name>
    <dbReference type="NCBI Taxonomy" id="376427"/>
    <lineage>
        <taxon>Bacteria</taxon>
        <taxon>Pseudomonadati</taxon>
        <taxon>Pseudomonadota</taxon>
        <taxon>Gammaproteobacteria</taxon>
        <taxon>Oceanospirillales</taxon>
        <taxon>Halomonadaceae</taxon>
        <taxon>Billgrantia</taxon>
    </lineage>
</organism>
<accession>A0A3S0Q137</accession>
<evidence type="ECO:0000256" key="1">
    <source>
        <dbReference type="SAM" id="MobiDB-lite"/>
    </source>
</evidence>
<evidence type="ECO:0000313" key="2">
    <source>
        <dbReference type="EMBL" id="RUA22360.1"/>
    </source>
</evidence>
<sequence>MEPGSLLGGQGDTTIAKWRYDWRSSIPARYPVLSRLSQRVRRRTGGWPRPLKLVNEWSGQIVVKGLRRPDIETFIDDASVSAGVKSPKWSSARLGEISSVSADSTGEESVSAQQYAHARELDYVLARLDWGLTSSSTPRARQSSSSLGHRRGD</sequence>
<comment type="caution">
    <text evidence="2">The sequence shown here is derived from an EMBL/GenBank/DDBJ whole genome shotgun (WGS) entry which is preliminary data.</text>
</comment>